<dbReference type="EMBL" id="FWFY01000003">
    <property type="protein sequence ID" value="SLN30857.1"/>
    <property type="molecule type" value="Genomic_DNA"/>
</dbReference>
<dbReference type="Proteomes" id="UP000240624">
    <property type="component" value="Unassembled WGS sequence"/>
</dbReference>
<name>A0A1X6YTU7_9RHOB</name>
<dbReference type="OrthoDB" id="7686359at2"/>
<dbReference type="GO" id="GO:0005524">
    <property type="term" value="F:ATP binding"/>
    <property type="evidence" value="ECO:0007669"/>
    <property type="project" value="UniProtKB-KW"/>
</dbReference>
<evidence type="ECO:0000259" key="7">
    <source>
        <dbReference type="Pfam" id="PF07005"/>
    </source>
</evidence>
<keyword evidence="12" id="KW-1185">Reference proteome</keyword>
<dbReference type="Gene3D" id="3.40.980.20">
    <property type="entry name" value="Four-carbon acid sugar kinase, nucleotide binding domain"/>
    <property type="match status" value="1"/>
</dbReference>
<dbReference type="GO" id="GO:0016301">
    <property type="term" value="F:kinase activity"/>
    <property type="evidence" value="ECO:0007669"/>
    <property type="project" value="UniProtKB-KW"/>
</dbReference>
<evidence type="ECO:0000256" key="3">
    <source>
        <dbReference type="ARBA" id="ARBA00022741"/>
    </source>
</evidence>
<keyword evidence="3" id="KW-0547">Nucleotide-binding</keyword>
<evidence type="ECO:0000256" key="2">
    <source>
        <dbReference type="ARBA" id="ARBA00022679"/>
    </source>
</evidence>
<evidence type="ECO:0000256" key="5">
    <source>
        <dbReference type="ARBA" id="ARBA00022840"/>
    </source>
</evidence>
<evidence type="ECO:0000313" key="12">
    <source>
        <dbReference type="Proteomes" id="UP000240624"/>
    </source>
</evidence>
<reference evidence="10 11" key="1">
    <citation type="submission" date="2017-03" db="EMBL/GenBank/DDBJ databases">
        <authorList>
            <person name="Afonso C.L."/>
            <person name="Miller P.J."/>
            <person name="Scott M.A."/>
            <person name="Spackman E."/>
            <person name="Goraichik I."/>
            <person name="Dimitrov K.M."/>
            <person name="Suarez D.L."/>
            <person name="Swayne D.E."/>
        </authorList>
    </citation>
    <scope>NUCLEOTIDE SEQUENCE [LARGE SCALE GENOMIC DNA]</scope>
    <source>
        <strain evidence="10 11">CECT 8367</strain>
    </source>
</reference>
<dbReference type="Proteomes" id="UP000193495">
    <property type="component" value="Unassembled WGS sequence"/>
</dbReference>
<keyword evidence="2" id="KW-0808">Transferase</keyword>
<keyword evidence="4" id="KW-0418">Kinase</keyword>
<dbReference type="EMBL" id="PYGB01000002">
    <property type="protein sequence ID" value="PSK87538.1"/>
    <property type="molecule type" value="Genomic_DNA"/>
</dbReference>
<evidence type="ECO:0000313" key="10">
    <source>
        <dbReference type="EMBL" id="SLN30857.1"/>
    </source>
</evidence>
<dbReference type="RefSeq" id="WP_085895493.1">
    <property type="nucleotide sequence ID" value="NZ_FWFY01000003.1"/>
</dbReference>
<organism evidence="10 11">
    <name type="scientific">Limimaricola soesokkakensis</name>
    <dbReference type="NCBI Taxonomy" id="1343159"/>
    <lineage>
        <taxon>Bacteria</taxon>
        <taxon>Pseudomonadati</taxon>
        <taxon>Pseudomonadota</taxon>
        <taxon>Alphaproteobacteria</taxon>
        <taxon>Rhodobacterales</taxon>
        <taxon>Paracoccaceae</taxon>
        <taxon>Limimaricola</taxon>
    </lineage>
</organism>
<gene>
    <name evidence="9" type="ORF">CLV79_10217</name>
    <name evidence="10" type="ORF">LOS8367_01101</name>
</gene>
<dbReference type="InterPro" id="IPR042213">
    <property type="entry name" value="NBD_C_sf"/>
</dbReference>
<evidence type="ECO:0000256" key="6">
    <source>
        <dbReference type="ARBA" id="ARBA00023277"/>
    </source>
</evidence>
<dbReference type="AlphaFoldDB" id="A0A1X6YTU7"/>
<dbReference type="Pfam" id="PF17042">
    <property type="entry name" value="NBD_C"/>
    <property type="match status" value="1"/>
</dbReference>
<evidence type="ECO:0000259" key="8">
    <source>
        <dbReference type="Pfam" id="PF17042"/>
    </source>
</evidence>
<accession>A0A1X6YTU7</accession>
<dbReference type="InterPro" id="IPR037051">
    <property type="entry name" value="4-carb_acid_sugar_kinase_N_sf"/>
</dbReference>
<sequence>MTHNRSTDLLLAFYGDDFTGSTDAMEVTARAGLRTVLFTTPPTEADLAEFEDCPVIGVAGTSRARNPEWMEAHLGPILARLAELEPPILQYKVCSTFDSAPEVGSIGRATEIARRYLRPDWAPSIVGAPQLGRWQAFSNLFAAAGGTTYRIDRHPTMSRHPVTPMREADLRHHIGLQTHIETRSVDLGDMARGDDIKRLAEARERRAITFIDVADEISQQKAGELVWGHRDGPVFSPSSSGLQYALVSHWRRIGLVAETAPVMPSPKPTKRLLVLSGSCSPVTSEQIEAAEKAGFALLRLDVIAAQEKSTALTEKARLLTEAERSFESAKGVVIYAARTVDDPAFEALKRHARSNKGTFGDAQEAIGNLLAQIALEAVPRFELRRMVVAGGDTSGRVVETLPVKALEMLAHISPGAPLCRVHTDDPSFAGLELALKGGQLGSVDYFERALG</sequence>
<dbReference type="Pfam" id="PF07005">
    <property type="entry name" value="SBD_N"/>
    <property type="match status" value="1"/>
</dbReference>
<evidence type="ECO:0000313" key="11">
    <source>
        <dbReference type="Proteomes" id="UP000193495"/>
    </source>
</evidence>
<feature type="domain" description="Four-carbon acid sugar kinase nucleotide binding" evidence="8">
    <location>
        <begin position="273"/>
        <end position="446"/>
    </location>
</feature>
<dbReference type="SUPFAM" id="SSF142764">
    <property type="entry name" value="YgbK-like"/>
    <property type="match status" value="1"/>
</dbReference>
<feature type="domain" description="Four-carbon acid sugar kinase N-terminal" evidence="7">
    <location>
        <begin position="11"/>
        <end position="246"/>
    </location>
</feature>
<dbReference type="Gene3D" id="3.40.50.10840">
    <property type="entry name" value="Putative sugar-binding, N-terminal domain"/>
    <property type="match status" value="1"/>
</dbReference>
<comment type="similarity">
    <text evidence="1">Belongs to the four-carbon acid sugar kinase family.</text>
</comment>
<dbReference type="InterPro" id="IPR010737">
    <property type="entry name" value="4-carb_acid_sugar_kinase_N"/>
</dbReference>
<protein>
    <submittedName>
        <fullName evidence="9">Uncharacterized protein YgbK (DUF1537 family)</fullName>
    </submittedName>
</protein>
<reference evidence="9 12" key="2">
    <citation type="submission" date="2018-03" db="EMBL/GenBank/DDBJ databases">
        <title>Genomic Encyclopedia of Archaeal and Bacterial Type Strains, Phase II (KMG-II): from individual species to whole genera.</title>
        <authorList>
            <person name="Goeker M."/>
        </authorList>
    </citation>
    <scope>NUCLEOTIDE SEQUENCE [LARGE SCALE GENOMIC DNA]</scope>
    <source>
        <strain evidence="9 12">DSM 29956</strain>
    </source>
</reference>
<proteinExistence type="inferred from homology"/>
<dbReference type="InterPro" id="IPR031475">
    <property type="entry name" value="NBD_C"/>
</dbReference>
<evidence type="ECO:0000256" key="1">
    <source>
        <dbReference type="ARBA" id="ARBA00005715"/>
    </source>
</evidence>
<evidence type="ECO:0000256" key="4">
    <source>
        <dbReference type="ARBA" id="ARBA00022777"/>
    </source>
</evidence>
<keyword evidence="5" id="KW-0067">ATP-binding</keyword>
<evidence type="ECO:0000313" key="9">
    <source>
        <dbReference type="EMBL" id="PSK87538.1"/>
    </source>
</evidence>
<keyword evidence="6" id="KW-0119">Carbohydrate metabolism</keyword>